<dbReference type="AlphaFoldDB" id="A0A8J8SHH4"/>
<dbReference type="GO" id="GO:0004065">
    <property type="term" value="F:arylsulfatase activity"/>
    <property type="evidence" value="ECO:0007669"/>
    <property type="project" value="TreeGrafter"/>
</dbReference>
<dbReference type="InterPro" id="IPR050738">
    <property type="entry name" value="Sulfatase"/>
</dbReference>
<dbReference type="RefSeq" id="WP_212694082.1">
    <property type="nucleotide sequence ID" value="NZ_CP058649.1"/>
</dbReference>
<keyword evidence="4" id="KW-1185">Reference proteome</keyword>
<dbReference type="InterPro" id="IPR000917">
    <property type="entry name" value="Sulfatase_N"/>
</dbReference>
<evidence type="ECO:0000259" key="2">
    <source>
        <dbReference type="Pfam" id="PF00884"/>
    </source>
</evidence>
<dbReference type="Proteomes" id="UP000683246">
    <property type="component" value="Chromosome"/>
</dbReference>
<evidence type="ECO:0000313" key="4">
    <source>
        <dbReference type="Proteomes" id="UP000683246"/>
    </source>
</evidence>
<dbReference type="Gene3D" id="3.40.720.10">
    <property type="entry name" value="Alkaline Phosphatase, subunit A"/>
    <property type="match status" value="1"/>
</dbReference>
<organism evidence="3 4">
    <name type="scientific">Vallitalea pronyensis</name>
    <dbReference type="NCBI Taxonomy" id="1348613"/>
    <lineage>
        <taxon>Bacteria</taxon>
        <taxon>Bacillati</taxon>
        <taxon>Bacillota</taxon>
        <taxon>Clostridia</taxon>
        <taxon>Lachnospirales</taxon>
        <taxon>Vallitaleaceae</taxon>
        <taxon>Vallitalea</taxon>
    </lineage>
</organism>
<dbReference type="Pfam" id="PF00884">
    <property type="entry name" value="Sulfatase"/>
    <property type="match status" value="1"/>
</dbReference>
<protein>
    <submittedName>
        <fullName evidence="3">Sulfatase-like hydrolase/transferase</fullName>
    </submittedName>
</protein>
<evidence type="ECO:0000256" key="1">
    <source>
        <dbReference type="ARBA" id="ARBA00008779"/>
    </source>
</evidence>
<comment type="similarity">
    <text evidence="1">Belongs to the sulfatase family.</text>
</comment>
<dbReference type="PANTHER" id="PTHR42693">
    <property type="entry name" value="ARYLSULFATASE FAMILY MEMBER"/>
    <property type="match status" value="1"/>
</dbReference>
<dbReference type="InterPro" id="IPR017850">
    <property type="entry name" value="Alkaline_phosphatase_core_sf"/>
</dbReference>
<evidence type="ECO:0000313" key="3">
    <source>
        <dbReference type="EMBL" id="QUI23398.1"/>
    </source>
</evidence>
<dbReference type="SUPFAM" id="SSF53649">
    <property type="entry name" value="Alkaline phosphatase-like"/>
    <property type="match status" value="1"/>
</dbReference>
<name>A0A8J8SHH4_9FIRM</name>
<keyword evidence="3" id="KW-0378">Hydrolase</keyword>
<proteinExistence type="inferred from homology"/>
<accession>A0A8J8SHH4</accession>
<dbReference type="KEGG" id="vpy:HZI73_14370"/>
<dbReference type="PANTHER" id="PTHR42693:SF33">
    <property type="entry name" value="ARYLSULFATASE"/>
    <property type="match status" value="1"/>
</dbReference>
<gene>
    <name evidence="3" type="ORF">HZI73_14370</name>
</gene>
<reference evidence="3" key="1">
    <citation type="submission" date="2020-07" db="EMBL/GenBank/DDBJ databases">
        <title>Vallitalea pronyensis genome.</title>
        <authorList>
            <person name="Postec A."/>
        </authorList>
    </citation>
    <scope>NUCLEOTIDE SEQUENCE</scope>
    <source>
        <strain evidence="3">FatNI3</strain>
    </source>
</reference>
<feature type="domain" description="Sulfatase N-terminal" evidence="2">
    <location>
        <begin position="4"/>
        <end position="339"/>
    </location>
</feature>
<dbReference type="EMBL" id="CP058649">
    <property type="protein sequence ID" value="QUI23398.1"/>
    <property type="molecule type" value="Genomic_DNA"/>
</dbReference>
<sequence length="502" mass="58006">MKRHVMVILCDQLRKDFLPIYGCQGIDTPHINALADNGVVFDHCITQSTVCAPARATMMTGRYVSDHQVWTNDVPFREGLEYIPQRMHEEGYVTGAFGKLHHTPGRDVKGFSVAKLMEENRLKDEDDYYKYLKTKYTDVRSVFHVDRENRTFTLPEEDYYEAFIANEAMTFMKDNKHKPTFSWVSFQGPHGPYDPPEKWHGKVKRELLKKPIVRLKDDLSETSKYRSVLRNISPDMEVIMDTREAYAEMIMEIDHQIGRILTCLKQEGLYDHTTIIFSADHGNMLGDMNIGEKGPFLYEPQLGIPMIISNHPSIDKGVRSDLLVGNIDIPGTVLDIAGVNRSIGYSKSILKMLKGEEVRHVNYSEFCDSIRTVENEKYRYCYYPFENYAELYDRENDPDEINNLAGRNDLLDVENMFLKEIIDFMLIGKGPQIEAHDLVPSKKAGIESKYTAFLDTFKVVFPLPTKEKYRRLQEAGLDADYNAFCQECDIMASYGKYWEDNE</sequence>